<protein>
    <submittedName>
        <fullName evidence="3">Putative ABC transporter substrate-binding protein yesO</fullName>
    </submittedName>
</protein>
<feature type="chain" id="PRO_5038968001" evidence="2">
    <location>
        <begin position="23"/>
        <end position="443"/>
    </location>
</feature>
<gene>
    <name evidence="3" type="primary">yesO</name>
    <name evidence="3" type="ORF">ERS852533_02644</name>
</gene>
<organism evidence="3 4">
    <name type="scientific">Blautia obeum</name>
    <dbReference type="NCBI Taxonomy" id="40520"/>
    <lineage>
        <taxon>Bacteria</taxon>
        <taxon>Bacillati</taxon>
        <taxon>Bacillota</taxon>
        <taxon>Clostridia</taxon>
        <taxon>Lachnospirales</taxon>
        <taxon>Lachnospiraceae</taxon>
        <taxon>Blautia</taxon>
    </lineage>
</organism>
<dbReference type="AlphaFoldDB" id="A0A174R7F0"/>
<dbReference type="CDD" id="cd13585">
    <property type="entry name" value="PBP2_TMBP_like"/>
    <property type="match status" value="1"/>
</dbReference>
<dbReference type="EMBL" id="CZBA01000017">
    <property type="protein sequence ID" value="CUP81422.1"/>
    <property type="molecule type" value="Genomic_DNA"/>
</dbReference>
<reference evidence="3 4" key="1">
    <citation type="submission" date="2015-09" db="EMBL/GenBank/DDBJ databases">
        <authorList>
            <consortium name="Pathogen Informatics"/>
        </authorList>
    </citation>
    <scope>NUCLEOTIDE SEQUENCE [LARGE SCALE GENOMIC DNA]</scope>
    <source>
        <strain evidence="3 4">2789STDY5834921</strain>
    </source>
</reference>
<dbReference type="InterPro" id="IPR006059">
    <property type="entry name" value="SBP"/>
</dbReference>
<evidence type="ECO:0000256" key="2">
    <source>
        <dbReference type="SAM" id="SignalP"/>
    </source>
</evidence>
<dbReference type="PANTHER" id="PTHR43649">
    <property type="entry name" value="ARABINOSE-BINDING PROTEIN-RELATED"/>
    <property type="match status" value="1"/>
</dbReference>
<dbReference type="Proteomes" id="UP000095413">
    <property type="component" value="Unassembled WGS sequence"/>
</dbReference>
<name>A0A174R7F0_9FIRM</name>
<dbReference type="InterPro" id="IPR050490">
    <property type="entry name" value="Bact_solute-bd_prot1"/>
</dbReference>
<dbReference type="OrthoDB" id="362670at2"/>
<evidence type="ECO:0000256" key="1">
    <source>
        <dbReference type="SAM" id="MobiDB-lite"/>
    </source>
</evidence>
<evidence type="ECO:0000313" key="4">
    <source>
        <dbReference type="Proteomes" id="UP000095413"/>
    </source>
</evidence>
<keyword evidence="2" id="KW-0732">Signal</keyword>
<sequence>MKKKTAAMVLAALMAFSMTACGNGSTQKEDDSTAADQETTEATETADNTAADDTASGDETVELHWLNKCESDSEAQIWQQVADLVHEKYPNITVTIENTNWTSYWTKLPVELASGNAPDLIYMHFSRASDYTDSMLPISDYIEKDEDINIDEFYSGILDSFIFDDQVYALPYDFGPYIMYYNKDLFDKYGVEYPDENTTWEEFKDKCKQLTQDGNYGTVFASSLDYYDPQVLSLGGEIINEKGEFDITGDKTTAALQSLADLINVDKVAPKIADTANTVWNWEQFEGGNIGMMIDGPWGATNVTNYCDFNVGYSIIPKAEKQVTTINGSALAVTSESKHPKEAYQALEVLTSPEAQKLLAENGRALPSRDSVRDYYYESTSKLEGLEDAIKKSIEIGMPYYVTKKYSEVSTVFNSGMDTVWAGEVSAKDAAKDIQAQVDMILQ</sequence>
<feature type="signal peptide" evidence="2">
    <location>
        <begin position="1"/>
        <end position="22"/>
    </location>
</feature>
<dbReference type="PROSITE" id="PS51257">
    <property type="entry name" value="PROKAR_LIPOPROTEIN"/>
    <property type="match status" value="1"/>
</dbReference>
<feature type="region of interest" description="Disordered" evidence="1">
    <location>
        <begin position="22"/>
        <end position="56"/>
    </location>
</feature>
<accession>A0A174R7F0</accession>
<evidence type="ECO:0000313" key="3">
    <source>
        <dbReference type="EMBL" id="CUP81422.1"/>
    </source>
</evidence>
<proteinExistence type="predicted"/>
<dbReference type="SUPFAM" id="SSF53850">
    <property type="entry name" value="Periplasmic binding protein-like II"/>
    <property type="match status" value="1"/>
</dbReference>
<dbReference type="PANTHER" id="PTHR43649:SF12">
    <property type="entry name" value="DIACETYLCHITOBIOSE BINDING PROTEIN DASA"/>
    <property type="match status" value="1"/>
</dbReference>
<dbReference type="RefSeq" id="WP_055056542.1">
    <property type="nucleotide sequence ID" value="NZ_CZBA01000017.1"/>
</dbReference>
<feature type="compositionally biased region" description="Low complexity" evidence="1">
    <location>
        <begin position="34"/>
        <end position="54"/>
    </location>
</feature>
<dbReference type="Pfam" id="PF01547">
    <property type="entry name" value="SBP_bac_1"/>
    <property type="match status" value="1"/>
</dbReference>
<dbReference type="Gene3D" id="3.40.190.10">
    <property type="entry name" value="Periplasmic binding protein-like II"/>
    <property type="match status" value="1"/>
</dbReference>